<feature type="signal peptide" evidence="1">
    <location>
        <begin position="1"/>
        <end position="22"/>
    </location>
</feature>
<organism evidence="2 3">
    <name type="scientific">Mycena maculata</name>
    <dbReference type="NCBI Taxonomy" id="230809"/>
    <lineage>
        <taxon>Eukaryota</taxon>
        <taxon>Fungi</taxon>
        <taxon>Dikarya</taxon>
        <taxon>Basidiomycota</taxon>
        <taxon>Agaricomycotina</taxon>
        <taxon>Agaricomycetes</taxon>
        <taxon>Agaricomycetidae</taxon>
        <taxon>Agaricales</taxon>
        <taxon>Marasmiineae</taxon>
        <taxon>Mycenaceae</taxon>
        <taxon>Mycena</taxon>
    </lineage>
</organism>
<keyword evidence="3" id="KW-1185">Reference proteome</keyword>
<dbReference type="Proteomes" id="UP001215280">
    <property type="component" value="Unassembled WGS sequence"/>
</dbReference>
<proteinExistence type="predicted"/>
<feature type="chain" id="PRO_5042107642" evidence="1">
    <location>
        <begin position="23"/>
        <end position="258"/>
    </location>
</feature>
<gene>
    <name evidence="2" type="ORF">DFH07DRAFT_940254</name>
</gene>
<evidence type="ECO:0000313" key="2">
    <source>
        <dbReference type="EMBL" id="KAJ7758470.1"/>
    </source>
</evidence>
<evidence type="ECO:0000256" key="1">
    <source>
        <dbReference type="SAM" id="SignalP"/>
    </source>
</evidence>
<evidence type="ECO:0000313" key="3">
    <source>
        <dbReference type="Proteomes" id="UP001215280"/>
    </source>
</evidence>
<dbReference type="AlphaFoldDB" id="A0AAD7J7K3"/>
<comment type="caution">
    <text evidence="2">The sequence shown here is derived from an EMBL/GenBank/DDBJ whole genome shotgun (WGS) entry which is preliminary data.</text>
</comment>
<keyword evidence="1" id="KW-0732">Signal</keyword>
<protein>
    <submittedName>
        <fullName evidence="2">Uncharacterized protein</fullName>
    </submittedName>
</protein>
<sequence length="258" mass="28707">MSLPQLPIALLSLTMLETTVKSSSCIICGEFYAYIHDISKEGYWRMVIVFASRAVADEWWRAMSTSTVNFLKNNIQRITPQYYTHDTARWNFYQFFSDRLVKHISDKFRGKMFIVLEHDQNGRGITIIPLQSIVDHASGDWLTLNNIGTMTTAGCITISETQRTSFRIISASMNEGAIMVGPDEITLTVRDHGFVVPRAAERLPGSSTLGVTSSVAGAFEFKFEDLDKGCFVPRKDGNRVVVCYAPGGGGSVGWELAL</sequence>
<name>A0AAD7J7K3_9AGAR</name>
<dbReference type="EMBL" id="JARJLG010000055">
    <property type="protein sequence ID" value="KAJ7758470.1"/>
    <property type="molecule type" value="Genomic_DNA"/>
</dbReference>
<accession>A0AAD7J7K3</accession>
<reference evidence="2" key="1">
    <citation type="submission" date="2023-03" db="EMBL/GenBank/DDBJ databases">
        <title>Massive genome expansion in bonnet fungi (Mycena s.s.) driven by repeated elements and novel gene families across ecological guilds.</title>
        <authorList>
            <consortium name="Lawrence Berkeley National Laboratory"/>
            <person name="Harder C.B."/>
            <person name="Miyauchi S."/>
            <person name="Viragh M."/>
            <person name="Kuo A."/>
            <person name="Thoen E."/>
            <person name="Andreopoulos B."/>
            <person name="Lu D."/>
            <person name="Skrede I."/>
            <person name="Drula E."/>
            <person name="Henrissat B."/>
            <person name="Morin E."/>
            <person name="Kohler A."/>
            <person name="Barry K."/>
            <person name="LaButti K."/>
            <person name="Morin E."/>
            <person name="Salamov A."/>
            <person name="Lipzen A."/>
            <person name="Mereny Z."/>
            <person name="Hegedus B."/>
            <person name="Baldrian P."/>
            <person name="Stursova M."/>
            <person name="Weitz H."/>
            <person name="Taylor A."/>
            <person name="Grigoriev I.V."/>
            <person name="Nagy L.G."/>
            <person name="Martin F."/>
            <person name="Kauserud H."/>
        </authorList>
    </citation>
    <scope>NUCLEOTIDE SEQUENCE</scope>
    <source>
        <strain evidence="2">CBHHK188m</strain>
    </source>
</reference>